<dbReference type="Pfam" id="PF01471">
    <property type="entry name" value="PG_binding_1"/>
    <property type="match status" value="1"/>
</dbReference>
<sequence>MSEIGLLMTGMLTTGQASVPNLPKQQQLHLANGVQESIQSHLPQVVSTAQITPPEFMQADGTSPDTASSVLKKDKLLKQIHKKLSSPSSSSLDQNNHSQFLMADGVRVATRSQKFNSQPMPLLRFGSSGIAVRVLQRLLVSNGYRMRVDGVFGPLTETAVKAFQYRQSLAVDGIVGQKTWYQLSI</sequence>
<evidence type="ECO:0000313" key="3">
    <source>
        <dbReference type="Proteomes" id="UP000715781"/>
    </source>
</evidence>
<protein>
    <submittedName>
        <fullName evidence="2">Peptidoglycan-binding protein</fullName>
    </submittedName>
</protein>
<dbReference type="SUPFAM" id="SSF47090">
    <property type="entry name" value="PGBD-like"/>
    <property type="match status" value="1"/>
</dbReference>
<name>A0A951PX53_9NOST</name>
<evidence type="ECO:0000313" key="2">
    <source>
        <dbReference type="EMBL" id="MBW4561416.1"/>
    </source>
</evidence>
<dbReference type="AlphaFoldDB" id="A0A951PX53"/>
<feature type="domain" description="Peptidoglycan binding-like" evidence="1">
    <location>
        <begin position="130"/>
        <end position="183"/>
    </location>
</feature>
<proteinExistence type="predicted"/>
<reference evidence="2" key="2">
    <citation type="journal article" date="2022" name="Microbiol. Resour. Announc.">
        <title>Metagenome Sequencing to Explore Phylogenomics of Terrestrial Cyanobacteria.</title>
        <authorList>
            <person name="Ward R.D."/>
            <person name="Stajich J.E."/>
            <person name="Johansen J.R."/>
            <person name="Huntemann M."/>
            <person name="Clum A."/>
            <person name="Foster B."/>
            <person name="Foster B."/>
            <person name="Roux S."/>
            <person name="Palaniappan K."/>
            <person name="Varghese N."/>
            <person name="Mukherjee S."/>
            <person name="Reddy T.B.K."/>
            <person name="Daum C."/>
            <person name="Copeland A."/>
            <person name="Chen I.A."/>
            <person name="Ivanova N.N."/>
            <person name="Kyrpides N.C."/>
            <person name="Shapiro N."/>
            <person name="Eloe-Fadrosh E.A."/>
            <person name="Pietrasiak N."/>
        </authorList>
    </citation>
    <scope>NUCLEOTIDE SEQUENCE</scope>
    <source>
        <strain evidence="2">JT2-VF2</strain>
    </source>
</reference>
<gene>
    <name evidence="2" type="ORF">KME32_09695</name>
</gene>
<dbReference type="Proteomes" id="UP000715781">
    <property type="component" value="Unassembled WGS sequence"/>
</dbReference>
<dbReference type="InterPro" id="IPR036365">
    <property type="entry name" value="PGBD-like_sf"/>
</dbReference>
<accession>A0A951PX53</accession>
<reference evidence="2" key="1">
    <citation type="submission" date="2021-05" db="EMBL/GenBank/DDBJ databases">
        <authorList>
            <person name="Pietrasiak N."/>
            <person name="Ward R."/>
            <person name="Stajich J.E."/>
            <person name="Kurbessoian T."/>
        </authorList>
    </citation>
    <scope>NUCLEOTIDE SEQUENCE</scope>
    <source>
        <strain evidence="2">JT2-VF2</strain>
    </source>
</reference>
<evidence type="ECO:0000259" key="1">
    <source>
        <dbReference type="Pfam" id="PF01471"/>
    </source>
</evidence>
<dbReference type="Gene3D" id="1.10.101.10">
    <property type="entry name" value="PGBD-like superfamily/PGBD"/>
    <property type="match status" value="1"/>
</dbReference>
<dbReference type="InterPro" id="IPR036366">
    <property type="entry name" value="PGBDSf"/>
</dbReference>
<comment type="caution">
    <text evidence="2">The sequence shown here is derived from an EMBL/GenBank/DDBJ whole genome shotgun (WGS) entry which is preliminary data.</text>
</comment>
<organism evidence="2 3">
    <name type="scientific">Mojavia pulchra JT2-VF2</name>
    <dbReference type="NCBI Taxonomy" id="287848"/>
    <lineage>
        <taxon>Bacteria</taxon>
        <taxon>Bacillati</taxon>
        <taxon>Cyanobacteriota</taxon>
        <taxon>Cyanophyceae</taxon>
        <taxon>Nostocales</taxon>
        <taxon>Nostocaceae</taxon>
    </lineage>
</organism>
<dbReference type="InterPro" id="IPR002477">
    <property type="entry name" value="Peptidoglycan-bd-like"/>
</dbReference>
<dbReference type="EMBL" id="JAHHHN010000004">
    <property type="protein sequence ID" value="MBW4561416.1"/>
    <property type="molecule type" value="Genomic_DNA"/>
</dbReference>